<comment type="subcellular location">
    <subcellularLocation>
        <location evidence="1">Cell membrane</location>
        <topology evidence="1">Multi-pass membrane protein</topology>
    </subcellularLocation>
</comment>
<evidence type="ECO:0000256" key="4">
    <source>
        <dbReference type="ARBA" id="ARBA00022692"/>
    </source>
</evidence>
<dbReference type="Gene3D" id="2.30.30.60">
    <property type="match status" value="1"/>
</dbReference>
<dbReference type="SUPFAM" id="SSF50182">
    <property type="entry name" value="Sm-like ribonucleoproteins"/>
    <property type="match status" value="1"/>
</dbReference>
<evidence type="ECO:0000256" key="6">
    <source>
        <dbReference type="ARBA" id="ARBA00023136"/>
    </source>
</evidence>
<dbReference type="Pfam" id="PF00924">
    <property type="entry name" value="MS_channel_2nd"/>
    <property type="match status" value="1"/>
</dbReference>
<dbReference type="InterPro" id="IPR011014">
    <property type="entry name" value="MscS_channel_TM-2"/>
</dbReference>
<keyword evidence="5 7" id="KW-1133">Transmembrane helix</keyword>
<reference evidence="11 12" key="1">
    <citation type="submission" date="2020-04" db="EMBL/GenBank/DDBJ databases">
        <title>Flammeovirga sp. SR4, a novel species isolated from seawater.</title>
        <authorList>
            <person name="Wang X."/>
        </authorList>
    </citation>
    <scope>NUCLEOTIDE SEQUENCE [LARGE SCALE GENOMIC DNA]</scope>
    <source>
        <strain evidence="11 12">SR4</strain>
    </source>
</reference>
<dbReference type="InterPro" id="IPR011066">
    <property type="entry name" value="MscS_channel_C_sf"/>
</dbReference>
<feature type="transmembrane region" description="Helical" evidence="7">
    <location>
        <begin position="192"/>
        <end position="211"/>
    </location>
</feature>
<dbReference type="EMBL" id="JABAIL010000005">
    <property type="protein sequence ID" value="NLR93010.1"/>
    <property type="molecule type" value="Genomic_DNA"/>
</dbReference>
<dbReference type="InterPro" id="IPR006685">
    <property type="entry name" value="MscS_channel_2nd"/>
</dbReference>
<evidence type="ECO:0000259" key="9">
    <source>
        <dbReference type="Pfam" id="PF21082"/>
    </source>
</evidence>
<evidence type="ECO:0000256" key="5">
    <source>
        <dbReference type="ARBA" id="ARBA00022989"/>
    </source>
</evidence>
<accession>A0A7X8SMQ6</accession>
<dbReference type="PANTHER" id="PTHR43634">
    <property type="entry name" value="OW CONDUCTANCE MECHANOSENSITIVE CHANNEL"/>
    <property type="match status" value="1"/>
</dbReference>
<organism evidence="11 12">
    <name type="scientific">Flammeovirga agarivorans</name>
    <dbReference type="NCBI Taxonomy" id="2726742"/>
    <lineage>
        <taxon>Bacteria</taxon>
        <taxon>Pseudomonadati</taxon>
        <taxon>Bacteroidota</taxon>
        <taxon>Cytophagia</taxon>
        <taxon>Cytophagales</taxon>
        <taxon>Flammeovirgaceae</taxon>
        <taxon>Flammeovirga</taxon>
    </lineage>
</organism>
<feature type="transmembrane region" description="Helical" evidence="7">
    <location>
        <begin position="232"/>
        <end position="257"/>
    </location>
</feature>
<keyword evidence="4 7" id="KW-0812">Transmembrane</keyword>
<dbReference type="InterPro" id="IPR049142">
    <property type="entry name" value="MS_channel_1st"/>
</dbReference>
<evidence type="ECO:0000256" key="3">
    <source>
        <dbReference type="ARBA" id="ARBA00022475"/>
    </source>
</evidence>
<keyword evidence="3" id="KW-1003">Cell membrane</keyword>
<dbReference type="Gene3D" id="3.30.70.100">
    <property type="match status" value="1"/>
</dbReference>
<dbReference type="Pfam" id="PF21082">
    <property type="entry name" value="MS_channel_3rd"/>
    <property type="match status" value="1"/>
</dbReference>
<dbReference type="Pfam" id="PF21088">
    <property type="entry name" value="MS_channel_1st"/>
    <property type="match status" value="1"/>
</dbReference>
<evidence type="ECO:0000313" key="12">
    <source>
        <dbReference type="Proteomes" id="UP000585050"/>
    </source>
</evidence>
<dbReference type="RefSeq" id="WP_168883722.1">
    <property type="nucleotide sequence ID" value="NZ_JABAIL010000005.1"/>
</dbReference>
<evidence type="ECO:0000256" key="2">
    <source>
        <dbReference type="ARBA" id="ARBA00008017"/>
    </source>
</evidence>
<dbReference type="PANTHER" id="PTHR43634:SF2">
    <property type="entry name" value="LOW CONDUCTANCE MECHANOSENSITIVE CHANNEL YNAI"/>
    <property type="match status" value="1"/>
</dbReference>
<gene>
    <name evidence="11" type="ORF">HGP29_17490</name>
</gene>
<dbReference type="Gene3D" id="1.10.287.1260">
    <property type="match status" value="1"/>
</dbReference>
<feature type="domain" description="Mechanosensitive ion channel MscS C-terminal" evidence="9">
    <location>
        <begin position="437"/>
        <end position="519"/>
    </location>
</feature>
<dbReference type="InterPro" id="IPR049278">
    <property type="entry name" value="MS_channel_C"/>
</dbReference>
<keyword evidence="6 7" id="KW-0472">Membrane</keyword>
<dbReference type="InterPro" id="IPR010920">
    <property type="entry name" value="LSM_dom_sf"/>
</dbReference>
<evidence type="ECO:0000256" key="7">
    <source>
        <dbReference type="SAM" id="Phobius"/>
    </source>
</evidence>
<feature type="transmembrane region" description="Helical" evidence="7">
    <location>
        <begin position="277"/>
        <end position="297"/>
    </location>
</feature>
<keyword evidence="12" id="KW-1185">Reference proteome</keyword>
<dbReference type="GO" id="GO:0005886">
    <property type="term" value="C:plasma membrane"/>
    <property type="evidence" value="ECO:0007669"/>
    <property type="project" value="UniProtKB-SubCell"/>
</dbReference>
<dbReference type="AlphaFoldDB" id="A0A7X8SMQ6"/>
<dbReference type="Proteomes" id="UP000585050">
    <property type="component" value="Unassembled WGS sequence"/>
</dbReference>
<dbReference type="InterPro" id="IPR045042">
    <property type="entry name" value="YnaI-like"/>
</dbReference>
<feature type="transmembrane region" description="Helical" evidence="7">
    <location>
        <begin position="317"/>
        <end position="336"/>
    </location>
</feature>
<evidence type="ECO:0000259" key="10">
    <source>
        <dbReference type="Pfam" id="PF21088"/>
    </source>
</evidence>
<feature type="transmembrane region" description="Helical" evidence="7">
    <location>
        <begin position="342"/>
        <end position="361"/>
    </location>
</feature>
<protein>
    <submittedName>
        <fullName evidence="11">Mechanosensitive ion channel family protein</fullName>
    </submittedName>
</protein>
<name>A0A7X8SMQ6_9BACT</name>
<feature type="domain" description="Mechanosensitive ion channel transmembrane helices 2/3" evidence="10">
    <location>
        <begin position="318"/>
        <end position="358"/>
    </location>
</feature>
<comment type="caution">
    <text evidence="11">The sequence shown here is derived from an EMBL/GenBank/DDBJ whole genome shotgun (WGS) entry which is preliminary data.</text>
</comment>
<dbReference type="SUPFAM" id="SSF82689">
    <property type="entry name" value="Mechanosensitive channel protein MscS (YggB), C-terminal domain"/>
    <property type="match status" value="1"/>
</dbReference>
<sequence>MSIKQFLIYVIVFLFPFITFGEENDDQDGRRSYPEDHLFYDFKSLDSIEYSLSTPYHTIHTHLENLEEDNFHPEVAIKAFPQGKWTEDELRRLAIQLKLIYFREGIYLNSINFPLEKDYIDKKTQTHRYFISSKINNIYLDRQENGEWRYSEYSTNRINELFKDSYPSFTSNLVLFASSIQQSEEVFMGINLWQWTSIFLLIIMTYIYYRVGEWISKKFLKRIFSKLKKQEIDNLILPKFRLPLATIIICAFWYYLIPFLLLSEYITYYIMTGVKLLFIYNVFIILYHLADVIVIRFSDFIQNNNVLDKNLLPVLKACLRIIFITFGVLLALKIFGFDISRLITGISFGGVALAFAAQDTVKNFFGSIMIFLDKPFQVGDWVSVQNQEGIIEEIGFRSTRVRTFTDSLLSIPNGVMVNSNIDNLGQRKLRRYNTMLSIPYNTPTVKIEAFIEEVKKCIEAHPKTKKDLYHVRLNNLAAASLEVMLYVYFETFSWTEELENREALLFDVLKAAERVGVEFAFPTQTLYVKNDDDDHQKKS</sequence>
<dbReference type="InterPro" id="IPR023408">
    <property type="entry name" value="MscS_beta-dom_sf"/>
</dbReference>
<feature type="domain" description="Mechanosensitive ion channel MscS" evidence="8">
    <location>
        <begin position="359"/>
        <end position="424"/>
    </location>
</feature>
<evidence type="ECO:0000256" key="1">
    <source>
        <dbReference type="ARBA" id="ARBA00004651"/>
    </source>
</evidence>
<evidence type="ECO:0000259" key="8">
    <source>
        <dbReference type="Pfam" id="PF00924"/>
    </source>
</evidence>
<dbReference type="SUPFAM" id="SSF82861">
    <property type="entry name" value="Mechanosensitive channel protein MscS (YggB), transmembrane region"/>
    <property type="match status" value="1"/>
</dbReference>
<dbReference type="GO" id="GO:0008381">
    <property type="term" value="F:mechanosensitive monoatomic ion channel activity"/>
    <property type="evidence" value="ECO:0007669"/>
    <property type="project" value="UniProtKB-ARBA"/>
</dbReference>
<evidence type="ECO:0000313" key="11">
    <source>
        <dbReference type="EMBL" id="NLR93010.1"/>
    </source>
</evidence>
<comment type="similarity">
    <text evidence="2">Belongs to the MscS (TC 1.A.23) family.</text>
</comment>
<proteinExistence type="inferred from homology"/>